<protein>
    <recommendedName>
        <fullName evidence="6">HTTM-like domain-containing protein</fullName>
    </recommendedName>
</protein>
<dbReference type="InterPro" id="IPR011020">
    <property type="entry name" value="HTTM-like"/>
</dbReference>
<dbReference type="GeneID" id="8824029"/>
<dbReference type="Pfam" id="PF05090">
    <property type="entry name" value="HTTM"/>
    <property type="match status" value="1"/>
</dbReference>
<name>D3SS53_NATMM</name>
<dbReference type="STRING" id="547559.Nmag_1197"/>
<reference evidence="9" key="1">
    <citation type="submission" date="2010-02" db="EMBL/GenBank/DDBJ databases">
        <title>Complete sequence of chromosome of Natrialba magadii ATCC 43099.</title>
        <authorList>
            <consortium name="US DOE Joint Genome Institute"/>
            <person name="Lucas S."/>
            <person name="Copeland A."/>
            <person name="Lapidus A."/>
            <person name="Cheng J.-F."/>
            <person name="Bruce D."/>
            <person name="Goodwin L."/>
            <person name="Pitluck S."/>
            <person name="Davenport K."/>
            <person name="Saunders E."/>
            <person name="Detter J.C."/>
            <person name="Han C."/>
            <person name="Tapia R."/>
            <person name="Land M."/>
            <person name="Hauser L."/>
            <person name="Kyrpides N."/>
            <person name="Mikhailova N."/>
            <person name="De Castro R.E."/>
            <person name="Maupin-Furlow J.A."/>
            <person name="Woyke T."/>
        </authorList>
    </citation>
    <scope>NUCLEOTIDE SEQUENCE [LARGE SCALE GENOMIC DNA]</scope>
    <source>
        <strain evidence="9">ATCC 43099 / DSM 3394 / CCM 3739 / CIP 104546 / IAM 13178 / JCM 8861 / NBRC 102185 / NCIMB 2190 / MS3</strain>
    </source>
</reference>
<gene>
    <name evidence="7" type="ordered locus">Nmag_1197</name>
    <name evidence="8" type="ORF">C500_18503</name>
</gene>
<dbReference type="PANTHER" id="PTHR39535:SF2">
    <property type="entry name" value="HTTM DOMAIN-CONTAINING PROTEIN"/>
    <property type="match status" value="1"/>
</dbReference>
<accession>D3SS53</accession>
<reference evidence="7" key="4">
    <citation type="submission" date="2016-09" db="EMBL/GenBank/DDBJ databases">
        <authorList>
            <person name="Pfeiffer F."/>
        </authorList>
    </citation>
    <scope>NUCLEOTIDE SEQUENCE</scope>
    <source>
        <strain evidence="7">ATCC 43099</strain>
    </source>
</reference>
<keyword evidence="9" id="KW-1185">Reference proteome</keyword>
<keyword evidence="4 5" id="KW-0472">Membrane</keyword>
<feature type="transmembrane region" description="Helical" evidence="5">
    <location>
        <begin position="124"/>
        <end position="143"/>
    </location>
</feature>
<dbReference type="PATRIC" id="fig|547559.17.peg.3646"/>
<evidence type="ECO:0000259" key="6">
    <source>
        <dbReference type="SMART" id="SM00752"/>
    </source>
</evidence>
<dbReference type="PANTHER" id="PTHR39535">
    <property type="entry name" value="SPORULATION-DELAYING PROTEIN SDPB"/>
    <property type="match status" value="1"/>
</dbReference>
<proteinExistence type="predicted"/>
<dbReference type="Proteomes" id="UP000011543">
    <property type="component" value="Unassembled WGS sequence"/>
</dbReference>
<dbReference type="EMBL" id="AOHS01000057">
    <property type="protein sequence ID" value="ELY24945.1"/>
    <property type="molecule type" value="Genomic_DNA"/>
</dbReference>
<dbReference type="eggNOG" id="arCOG06405">
    <property type="taxonomic scope" value="Archaea"/>
</dbReference>
<dbReference type="EMBL" id="CP001932">
    <property type="protein sequence ID" value="ADD04779.1"/>
    <property type="molecule type" value="Genomic_DNA"/>
</dbReference>
<feature type="transmembrane region" description="Helical" evidence="5">
    <location>
        <begin position="26"/>
        <end position="43"/>
    </location>
</feature>
<dbReference type="InterPro" id="IPR052964">
    <property type="entry name" value="Sporulation_signal_mat"/>
</dbReference>
<feature type="domain" description="HTTM-like" evidence="6">
    <location>
        <begin position="18"/>
        <end position="287"/>
    </location>
</feature>
<sequence length="562" mass="61969">MVSATSTLSALRTALRERVRTDTRSLALFRIALALLILADLFLRSRNFSYFYTEAGPVPQSLATIALPADVPAVYFLTTDPAGTAALFVLHGVLAVLLLVGYHTRIVTALSFVFVLSLDLRNPLVLSYADTLFAWLLFWAIFLPLGERWSIDAVHVDRESRASVASIGSALALFQMITMYTVNGYHKSGSDLWTSGEAAVLVFGLDDMTFLLADSLHAVPSLLQAGGLAWYYMLSVSGLLVLAHGRFRTGLVSIYMVAHLSFAVTVRIGAFAFVALAGLLLFLQSSFWDDLSAVAQRLSLPTTTATTTTTADTHRTVHTRLPLARRYRSHRILSTATATATETATAIATHLPRLRLEYTANLTHRIRHNPARTVAATVVALGAVVALVSVLSAGGLVSDEVDPATEIERGATGFIDHQTEWSIFAPEPRTTDRYYVFPAETASGERFDVYNDRALSFDRPYDNLQHQYETYRERFYMNSVGSADPPETTALLAEHICTEWNEAHDGGDELTHLTMYQVQEEVTRETIGTPDERDRSAVLLYKHGCDDNEPIEIVDPERDGMP</sequence>
<organism evidence="7 9">
    <name type="scientific">Natrialba magadii (strain ATCC 43099 / DSM 3394 / CCM 3739 / CIP 104546 / IAM 13178 / JCM 8861 / NBRC 102185 / NCIMB 2190 / MS3)</name>
    <name type="common">Natronobacterium magadii</name>
    <dbReference type="NCBI Taxonomy" id="547559"/>
    <lineage>
        <taxon>Archaea</taxon>
        <taxon>Methanobacteriati</taxon>
        <taxon>Methanobacteriota</taxon>
        <taxon>Stenosarchaea group</taxon>
        <taxon>Halobacteria</taxon>
        <taxon>Halobacteriales</taxon>
        <taxon>Natrialbaceae</taxon>
        <taxon>Natrialba</taxon>
    </lineage>
</organism>
<dbReference type="AlphaFoldDB" id="D3SS53"/>
<dbReference type="Proteomes" id="UP000001879">
    <property type="component" value="Chromosome"/>
</dbReference>
<reference evidence="8 10" key="3">
    <citation type="journal article" date="2014" name="PLoS Genet.">
        <title>Phylogenetically driven sequencing of extremely halophilic archaea reveals strategies for static and dynamic osmo-response.</title>
        <authorList>
            <person name="Becker E.A."/>
            <person name="Seitzer P.M."/>
            <person name="Tritt A."/>
            <person name="Larsen D."/>
            <person name="Krusor M."/>
            <person name="Yao A.I."/>
            <person name="Wu D."/>
            <person name="Madern D."/>
            <person name="Eisen J.A."/>
            <person name="Darling A.E."/>
            <person name="Facciotti M.T."/>
        </authorList>
    </citation>
    <scope>NUCLEOTIDE SEQUENCE [LARGE SCALE GENOMIC DNA]</scope>
    <source>
        <strain evidence="10">ATCC 43099 / DSM 3394 / CCM 3739 / CIP 104546 / IAM 13178 / JCM 8861 / NBRC 102185 / NCIMB 2190 / MS3</strain>
        <strain evidence="8">MS-3</strain>
    </source>
</reference>
<evidence type="ECO:0000313" key="8">
    <source>
        <dbReference type="EMBL" id="ELY24945.1"/>
    </source>
</evidence>
<evidence type="ECO:0000313" key="9">
    <source>
        <dbReference type="Proteomes" id="UP000001879"/>
    </source>
</evidence>
<dbReference type="OrthoDB" id="327281at2157"/>
<evidence type="ECO:0000313" key="7">
    <source>
        <dbReference type="EMBL" id="ADD04779.1"/>
    </source>
</evidence>
<evidence type="ECO:0000256" key="4">
    <source>
        <dbReference type="ARBA" id="ARBA00023136"/>
    </source>
</evidence>
<evidence type="ECO:0000256" key="5">
    <source>
        <dbReference type="SAM" id="Phobius"/>
    </source>
</evidence>
<dbReference type="SMART" id="SM00752">
    <property type="entry name" value="HTTM"/>
    <property type="match status" value="1"/>
</dbReference>
<feature type="transmembrane region" description="Helical" evidence="5">
    <location>
        <begin position="253"/>
        <end position="283"/>
    </location>
</feature>
<evidence type="ECO:0000256" key="3">
    <source>
        <dbReference type="ARBA" id="ARBA00022989"/>
    </source>
</evidence>
<dbReference type="GO" id="GO:0012505">
    <property type="term" value="C:endomembrane system"/>
    <property type="evidence" value="ECO:0007669"/>
    <property type="project" value="UniProtKB-SubCell"/>
</dbReference>
<keyword evidence="2 5" id="KW-0812">Transmembrane</keyword>
<evidence type="ECO:0000313" key="10">
    <source>
        <dbReference type="Proteomes" id="UP000011543"/>
    </source>
</evidence>
<keyword evidence="3 5" id="KW-1133">Transmembrane helix</keyword>
<feature type="transmembrane region" description="Helical" evidence="5">
    <location>
        <begin position="85"/>
        <end position="104"/>
    </location>
</feature>
<dbReference type="PaxDb" id="547559-Nmag_1197"/>
<comment type="subcellular location">
    <subcellularLocation>
        <location evidence="1">Endomembrane system</location>
        <topology evidence="1">Multi-pass membrane protein</topology>
    </subcellularLocation>
</comment>
<reference evidence="7 9" key="2">
    <citation type="journal article" date="2012" name="BMC Genomics">
        <title>A comparative genomics perspective on the genetic content of the alkaliphilic haloarchaeon Natrialba magadii ATCC 43099T.</title>
        <authorList>
            <person name="Siddaramappa S."/>
            <person name="Challacombe J.F."/>
            <person name="Decastro R.E."/>
            <person name="Pfeiffer F."/>
            <person name="Sastre D.E."/>
            <person name="Gimenez M.I."/>
            <person name="Paggi R.A."/>
            <person name="Detter J.C."/>
            <person name="Davenport K.W."/>
            <person name="Goodwin L.A."/>
            <person name="Kyrpides N."/>
            <person name="Tapia R."/>
            <person name="Pitluck S."/>
            <person name="Lucas S."/>
            <person name="Woyke T."/>
            <person name="Maupin-Furlow J.A."/>
        </authorList>
    </citation>
    <scope>NUCLEOTIDE SEQUENCE [LARGE SCALE GENOMIC DNA]</scope>
    <source>
        <strain evidence="7">ATCC 43099</strain>
        <strain evidence="9">ATCC 43099 / DSM 3394 / CCM 3739 / CIP 104546 / IAM 13178 / JCM 8861 / NBRC 102185 / NCIMB 2190 / MS3</strain>
    </source>
</reference>
<dbReference type="RefSeq" id="WP_004217083.1">
    <property type="nucleotide sequence ID" value="NC_013922.1"/>
</dbReference>
<dbReference type="HOGENOM" id="CLU_022162_0_0_2"/>
<evidence type="ECO:0000256" key="1">
    <source>
        <dbReference type="ARBA" id="ARBA00004127"/>
    </source>
</evidence>
<evidence type="ECO:0000256" key="2">
    <source>
        <dbReference type="ARBA" id="ARBA00022692"/>
    </source>
</evidence>
<dbReference type="InterPro" id="IPR053934">
    <property type="entry name" value="HTTM_dom"/>
</dbReference>
<dbReference type="KEGG" id="nmg:Nmag_1197"/>
<feature type="transmembrane region" description="Helical" evidence="5">
    <location>
        <begin position="228"/>
        <end position="247"/>
    </location>
</feature>